<sequence>MVARPFCTLPAPPRSSVHRPIPALLTKNSTVVAIGVRYFPGTPFFMQVFSLFFFSRSFFRIFVWTVAFFCAPLFFHLVKNKLFIFFFRFPFLLAAVLFLCLGASAHKSARVVSVCRCFLVSWPRVGGAQR</sequence>
<name>A0A811BPK7_9VIRU</name>
<feature type="transmembrane region" description="Helical" evidence="1">
    <location>
        <begin position="61"/>
        <end position="78"/>
    </location>
</feature>
<evidence type="ECO:0000256" key="1">
    <source>
        <dbReference type="SAM" id="Phobius"/>
    </source>
</evidence>
<keyword evidence="1" id="KW-1133">Transmembrane helix</keyword>
<dbReference type="EMBL" id="LC625835">
    <property type="protein sequence ID" value="BCU02916.1"/>
    <property type="molecule type" value="Genomic_DNA"/>
</dbReference>
<organism evidence="2 3">
    <name type="scientific">Pandoravirus japonicus</name>
    <dbReference type="NCBI Taxonomy" id="2823154"/>
    <lineage>
        <taxon>Viruses</taxon>
        <taxon>Pandoravirus</taxon>
    </lineage>
</organism>
<keyword evidence="1" id="KW-0472">Membrane</keyword>
<evidence type="ECO:0008006" key="4">
    <source>
        <dbReference type="Google" id="ProtNLM"/>
    </source>
</evidence>
<feature type="transmembrane region" description="Helical" evidence="1">
    <location>
        <begin position="34"/>
        <end position="54"/>
    </location>
</feature>
<protein>
    <recommendedName>
        <fullName evidence="4">Transmembrane protein</fullName>
    </recommendedName>
</protein>
<feature type="transmembrane region" description="Helical" evidence="1">
    <location>
        <begin position="84"/>
        <end position="103"/>
    </location>
</feature>
<accession>A0A811BPK7</accession>
<dbReference type="Proteomes" id="UP001253637">
    <property type="component" value="Segment"/>
</dbReference>
<evidence type="ECO:0000313" key="3">
    <source>
        <dbReference type="Proteomes" id="UP001253637"/>
    </source>
</evidence>
<proteinExistence type="predicted"/>
<reference evidence="2" key="1">
    <citation type="submission" date="2021-04" db="EMBL/GenBank/DDBJ databases">
        <title>Draft Genome Sequence of Pandoravirus japonicus, Isolated from the Sabaishi River of Niigata, Japan.</title>
        <authorList>
            <person name="Hosokawa N."/>
            <person name="Takahashi H."/>
            <person name="Aoki K."/>
            <person name="Takemura M."/>
        </authorList>
    </citation>
    <scope>NUCLEOTIDE SEQUENCE</scope>
</reference>
<keyword evidence="1" id="KW-0812">Transmembrane</keyword>
<evidence type="ECO:0000313" key="2">
    <source>
        <dbReference type="EMBL" id="BCU02916.1"/>
    </source>
</evidence>